<feature type="region of interest" description="Disordered" evidence="1">
    <location>
        <begin position="1"/>
        <end position="61"/>
    </location>
</feature>
<sequence>MAGARHRDNRDWDSDRRRDPSPRAPRRSGRYRSPSPVPRSHDRPAIGRSKSTSAKENFAGLSPRWQQAAAAALQAGGLAAIQMRSQPGGWKGEKGARVASAALGAAAIDAFSKKDKGGLGGGRNEPSRGRRSSGVEAVGGALGGFLMDQLSRKKSKSRH</sequence>
<dbReference type="EMBL" id="JAUKUA010000006">
    <property type="protein sequence ID" value="KAK0708048.1"/>
    <property type="molecule type" value="Genomic_DNA"/>
</dbReference>
<organism evidence="2 3">
    <name type="scientific">Lasiosphaeris hirsuta</name>
    <dbReference type="NCBI Taxonomy" id="260670"/>
    <lineage>
        <taxon>Eukaryota</taxon>
        <taxon>Fungi</taxon>
        <taxon>Dikarya</taxon>
        <taxon>Ascomycota</taxon>
        <taxon>Pezizomycotina</taxon>
        <taxon>Sordariomycetes</taxon>
        <taxon>Sordariomycetidae</taxon>
        <taxon>Sordariales</taxon>
        <taxon>Lasiosphaeriaceae</taxon>
        <taxon>Lasiosphaeris</taxon>
    </lineage>
</organism>
<accession>A0AA40DQ81</accession>
<dbReference type="Proteomes" id="UP001172102">
    <property type="component" value="Unassembled WGS sequence"/>
</dbReference>
<gene>
    <name evidence="2" type="ORF">B0H67DRAFT_648158</name>
</gene>
<evidence type="ECO:0000313" key="3">
    <source>
        <dbReference type="Proteomes" id="UP001172102"/>
    </source>
</evidence>
<name>A0AA40DQ81_9PEZI</name>
<protein>
    <submittedName>
        <fullName evidence="2">Uncharacterized protein</fullName>
    </submittedName>
</protein>
<feature type="region of interest" description="Disordered" evidence="1">
    <location>
        <begin position="113"/>
        <end position="136"/>
    </location>
</feature>
<evidence type="ECO:0000313" key="2">
    <source>
        <dbReference type="EMBL" id="KAK0708048.1"/>
    </source>
</evidence>
<feature type="compositionally biased region" description="Basic and acidic residues" evidence="1">
    <location>
        <begin position="1"/>
        <end position="21"/>
    </location>
</feature>
<comment type="caution">
    <text evidence="2">The sequence shown here is derived from an EMBL/GenBank/DDBJ whole genome shotgun (WGS) entry which is preliminary data.</text>
</comment>
<dbReference type="AlphaFoldDB" id="A0AA40DQ81"/>
<reference evidence="2" key="1">
    <citation type="submission" date="2023-06" db="EMBL/GenBank/DDBJ databases">
        <title>Genome-scale phylogeny and comparative genomics of the fungal order Sordariales.</title>
        <authorList>
            <consortium name="Lawrence Berkeley National Laboratory"/>
            <person name="Hensen N."/>
            <person name="Bonometti L."/>
            <person name="Westerberg I."/>
            <person name="Brannstrom I.O."/>
            <person name="Guillou S."/>
            <person name="Cros-Aarteil S."/>
            <person name="Calhoun S."/>
            <person name="Haridas S."/>
            <person name="Kuo A."/>
            <person name="Mondo S."/>
            <person name="Pangilinan J."/>
            <person name="Riley R."/>
            <person name="Labutti K."/>
            <person name="Andreopoulos B."/>
            <person name="Lipzen A."/>
            <person name="Chen C."/>
            <person name="Yanf M."/>
            <person name="Daum C."/>
            <person name="Ng V."/>
            <person name="Clum A."/>
            <person name="Steindorff A."/>
            <person name="Ohm R."/>
            <person name="Martin F."/>
            <person name="Silar P."/>
            <person name="Natvig D."/>
            <person name="Lalanne C."/>
            <person name="Gautier V."/>
            <person name="Ament-Velasquez S.L."/>
            <person name="Kruys A."/>
            <person name="Hutchinson M.I."/>
            <person name="Powell A.J."/>
            <person name="Barry K."/>
            <person name="Miller A.N."/>
            <person name="Grigoriev I.V."/>
            <person name="Debuchy R."/>
            <person name="Gladieux P."/>
            <person name="Thoren M.H."/>
            <person name="Johannesson H."/>
        </authorList>
    </citation>
    <scope>NUCLEOTIDE SEQUENCE</scope>
    <source>
        <strain evidence="2">SMH4607-1</strain>
    </source>
</reference>
<proteinExistence type="predicted"/>
<keyword evidence="3" id="KW-1185">Reference proteome</keyword>
<evidence type="ECO:0000256" key="1">
    <source>
        <dbReference type="SAM" id="MobiDB-lite"/>
    </source>
</evidence>